<keyword evidence="6" id="KW-0472">Membrane</keyword>
<dbReference type="GO" id="GO:0035494">
    <property type="term" value="P:SNARE complex disassembly"/>
    <property type="evidence" value="ECO:0007669"/>
    <property type="project" value="InterPro"/>
</dbReference>
<keyword evidence="4" id="KW-0479">Metal-binding</keyword>
<keyword evidence="4" id="KW-0963">Cytoplasm</keyword>
<organism evidence="8 9">
    <name type="scientific">Fistulifera solaris</name>
    <name type="common">Oleaginous diatom</name>
    <dbReference type="NCBI Taxonomy" id="1519565"/>
    <lineage>
        <taxon>Eukaryota</taxon>
        <taxon>Sar</taxon>
        <taxon>Stramenopiles</taxon>
        <taxon>Ochrophyta</taxon>
        <taxon>Bacillariophyta</taxon>
        <taxon>Bacillariophyceae</taxon>
        <taxon>Bacillariophycidae</taxon>
        <taxon>Naviculales</taxon>
        <taxon>Naviculaceae</taxon>
        <taxon>Fistulifera</taxon>
    </lineage>
</organism>
<feature type="domain" description="AAA+ ATPase" evidence="7">
    <location>
        <begin position="252"/>
        <end position="418"/>
    </location>
</feature>
<comment type="caution">
    <text evidence="8">The sequence shown here is derived from an EMBL/GenBank/DDBJ whole genome shotgun (WGS) entry which is preliminary data.</text>
</comment>
<evidence type="ECO:0000259" key="7">
    <source>
        <dbReference type="SMART" id="SM00382"/>
    </source>
</evidence>
<keyword evidence="3 4" id="KW-0067">ATP-binding</keyword>
<keyword evidence="2 4" id="KW-0547">Nucleotide-binding</keyword>
<keyword evidence="9" id="KW-1185">Reference proteome</keyword>
<keyword evidence="4" id="KW-0378">Hydrolase</keyword>
<evidence type="ECO:0000256" key="5">
    <source>
        <dbReference type="SAM" id="MobiDB-lite"/>
    </source>
</evidence>
<keyword evidence="6" id="KW-1133">Transmembrane helix</keyword>
<keyword evidence="4" id="KW-0653">Protein transport</keyword>
<dbReference type="GO" id="GO:0005524">
    <property type="term" value="F:ATP binding"/>
    <property type="evidence" value="ECO:0007669"/>
    <property type="project" value="UniProtKB-UniRule"/>
</dbReference>
<dbReference type="Pfam" id="PF00004">
    <property type="entry name" value="AAA"/>
    <property type="match status" value="1"/>
</dbReference>
<dbReference type="GO" id="GO:0016887">
    <property type="term" value="F:ATP hydrolysis activity"/>
    <property type="evidence" value="ECO:0007669"/>
    <property type="project" value="InterPro"/>
</dbReference>
<dbReference type="AlphaFoldDB" id="A0A1Z5K5P2"/>
<dbReference type="Gene3D" id="1.10.8.60">
    <property type="match status" value="1"/>
</dbReference>
<keyword evidence="4" id="KW-0813">Transport</keyword>
<dbReference type="FunFam" id="3.40.50.300:FF:000154">
    <property type="entry name" value="Vesicle-fusing ATPase 1"/>
    <property type="match status" value="1"/>
</dbReference>
<dbReference type="GO" id="GO:0043001">
    <property type="term" value="P:Golgi to plasma membrane protein transport"/>
    <property type="evidence" value="ECO:0007669"/>
    <property type="project" value="TreeGrafter"/>
</dbReference>
<dbReference type="Pfam" id="PF17862">
    <property type="entry name" value="AAA_lid_3"/>
    <property type="match status" value="1"/>
</dbReference>
<dbReference type="InterPro" id="IPR003593">
    <property type="entry name" value="AAA+_ATPase"/>
</dbReference>
<dbReference type="Proteomes" id="UP000198406">
    <property type="component" value="Unassembled WGS sequence"/>
</dbReference>
<comment type="cofactor">
    <cofactor evidence="4">
        <name>Mg(2+)</name>
        <dbReference type="ChEBI" id="CHEBI:18420"/>
    </cofactor>
    <text evidence="4">Binds 1 Mg(2+) ion per subunit.</text>
</comment>
<dbReference type="InParanoid" id="A0A1Z5K5P2"/>
<dbReference type="Gene3D" id="3.40.50.300">
    <property type="entry name" value="P-loop containing nucleotide triphosphate hydrolases"/>
    <property type="match status" value="1"/>
</dbReference>
<evidence type="ECO:0000256" key="1">
    <source>
        <dbReference type="ARBA" id="ARBA00006914"/>
    </source>
</evidence>
<feature type="transmembrane region" description="Helical" evidence="6">
    <location>
        <begin position="12"/>
        <end position="32"/>
    </location>
</feature>
<evidence type="ECO:0000256" key="2">
    <source>
        <dbReference type="ARBA" id="ARBA00022741"/>
    </source>
</evidence>
<accession>A0A1Z5K5P2</accession>
<dbReference type="OrthoDB" id="44807at2759"/>
<dbReference type="EC" id="3.6.4.6" evidence="4"/>
<dbReference type="InterPro" id="IPR027417">
    <property type="entry name" value="P-loop_NTPase"/>
</dbReference>
<dbReference type="GO" id="GO:0006891">
    <property type="term" value="P:intra-Golgi vesicle-mediated transport"/>
    <property type="evidence" value="ECO:0007669"/>
    <property type="project" value="TreeGrafter"/>
</dbReference>
<dbReference type="SUPFAM" id="SSF52540">
    <property type="entry name" value="P-loop containing nucleoside triphosphate hydrolases"/>
    <property type="match status" value="1"/>
</dbReference>
<reference evidence="8 9" key="1">
    <citation type="journal article" date="2015" name="Plant Cell">
        <title>Oil accumulation by the oleaginous diatom Fistulifera solaris as revealed by the genome and transcriptome.</title>
        <authorList>
            <person name="Tanaka T."/>
            <person name="Maeda Y."/>
            <person name="Veluchamy A."/>
            <person name="Tanaka M."/>
            <person name="Abida H."/>
            <person name="Marechal E."/>
            <person name="Bowler C."/>
            <person name="Muto M."/>
            <person name="Sunaga Y."/>
            <person name="Tanaka M."/>
            <person name="Yoshino T."/>
            <person name="Taniguchi T."/>
            <person name="Fukuda Y."/>
            <person name="Nemoto M."/>
            <person name="Matsumoto M."/>
            <person name="Wong P.S."/>
            <person name="Aburatani S."/>
            <person name="Fujibuchi W."/>
        </authorList>
    </citation>
    <scope>NUCLEOTIDE SEQUENCE [LARGE SCALE GENOMIC DNA]</scope>
    <source>
        <strain evidence="8 9">JPCC DA0580</strain>
    </source>
</reference>
<comment type="function">
    <text evidence="4">Required for vesicle-mediated transport. Catalyzes the fusion of transport vesicles within the Golgi cisternae. Is also required for transport from the endoplasmic reticulum to the Golgi stack. Seems to function as a fusion protein required for the delivery of cargo proteins to all compartments of the Golgi stack independent of vesicle origin.</text>
</comment>
<dbReference type="PANTHER" id="PTHR23078:SF3">
    <property type="entry name" value="VESICLE-FUSING ATPASE"/>
    <property type="match status" value="1"/>
</dbReference>
<name>A0A1Z5K5P2_FISSO</name>
<gene>
    <name evidence="8" type="ORF">FisN_29Hh037</name>
</gene>
<dbReference type="EMBL" id="BDSP01000170">
    <property type="protein sequence ID" value="GAX21603.1"/>
    <property type="molecule type" value="Genomic_DNA"/>
</dbReference>
<feature type="compositionally biased region" description="Basic and acidic residues" evidence="5">
    <location>
        <begin position="126"/>
        <end position="151"/>
    </location>
</feature>
<protein>
    <recommendedName>
        <fullName evidence="4">Vesicle-fusing ATPase</fullName>
        <ecNumber evidence="4">3.6.4.6</ecNumber>
    </recommendedName>
</protein>
<feature type="region of interest" description="Disordered" evidence="5">
    <location>
        <begin position="112"/>
        <end position="155"/>
    </location>
</feature>
<keyword evidence="6" id="KW-0812">Transmembrane</keyword>
<comment type="subcellular location">
    <subcellularLocation>
        <location evidence="4">Cytoplasm</location>
    </subcellularLocation>
</comment>
<dbReference type="PANTHER" id="PTHR23078">
    <property type="entry name" value="VESICULAR-FUSION PROTEIN NSF"/>
    <property type="match status" value="1"/>
</dbReference>
<dbReference type="InterPro" id="IPR041569">
    <property type="entry name" value="AAA_lid_3"/>
</dbReference>
<comment type="similarity">
    <text evidence="1 4">Belongs to the AAA ATPase family.</text>
</comment>
<comment type="catalytic activity">
    <reaction evidence="4">
        <text>ATP + H2O = ADP + phosphate + H(+)</text>
        <dbReference type="Rhea" id="RHEA:13065"/>
        <dbReference type="ChEBI" id="CHEBI:15377"/>
        <dbReference type="ChEBI" id="CHEBI:15378"/>
        <dbReference type="ChEBI" id="CHEBI:30616"/>
        <dbReference type="ChEBI" id="CHEBI:43474"/>
        <dbReference type="ChEBI" id="CHEBI:456216"/>
        <dbReference type="EC" id="3.6.4.6"/>
    </reaction>
</comment>
<keyword evidence="4" id="KW-0460">Magnesium</keyword>
<dbReference type="InterPro" id="IPR039812">
    <property type="entry name" value="Vesicle-fus_ATPase"/>
</dbReference>
<sequence>MSRRFVFTNQRRFIWLMLCIGFSDILAFVSFVPRPQRHLFCSSGDNETVLPDKNRVYIQGLHDNLTASLDKWIMTGNPATKQRAYNVLEQIQSQAHDKELVEQAERLLQRAGLPLPEQRRQQQAQERQEWEKSFQQAHERSALSRRTKESNQPDNALLGKIIPSRLEQSIQDKVTLQKQLATPQLSSIPPSETDRDEQASIQVSSWIARAWNTELCSATIGGLDDVLSQIKRRIWTPLAAPPALLRELGIHPVRGLLLYGRPGCGKTLVARTLGRILSPLRPISVVSGPEIMDKFVGSSEKNLRELFDNPPPIYDTFRIGEADNGEAISKAALHIIILDEFDAIARARGGNGGKASTQGDAGVARDSVVNQMLAKMDGVDPLVVPTLVIGLTNRRSLIEPALLRPGRFEVQIEVPPPRTTEQRVSILRVHTRHMHQAGRLLVRDAPAESAASRKRQPLNGEELPSYEELLHKLAERCDGFSGAALTGVTRAAASHALERSVEDFSLNPEGISLMEECVVTSEDFDNAIADLSATLSNEDWVDDTAADTDAVNATASDADASNKL</sequence>
<proteinExistence type="inferred from homology"/>
<keyword evidence="4" id="KW-0931">ER-Golgi transport</keyword>
<dbReference type="GO" id="GO:0005795">
    <property type="term" value="C:Golgi stack"/>
    <property type="evidence" value="ECO:0007669"/>
    <property type="project" value="TreeGrafter"/>
</dbReference>
<dbReference type="SMART" id="SM00382">
    <property type="entry name" value="AAA"/>
    <property type="match status" value="1"/>
</dbReference>
<evidence type="ECO:0000256" key="3">
    <source>
        <dbReference type="ARBA" id="ARBA00022840"/>
    </source>
</evidence>
<evidence type="ECO:0000313" key="8">
    <source>
        <dbReference type="EMBL" id="GAX21603.1"/>
    </source>
</evidence>
<evidence type="ECO:0000256" key="4">
    <source>
        <dbReference type="RuleBase" id="RU367045"/>
    </source>
</evidence>
<dbReference type="InterPro" id="IPR003959">
    <property type="entry name" value="ATPase_AAA_core"/>
</dbReference>
<evidence type="ECO:0000256" key="6">
    <source>
        <dbReference type="SAM" id="Phobius"/>
    </source>
</evidence>
<dbReference type="GO" id="GO:0046872">
    <property type="term" value="F:metal ion binding"/>
    <property type="evidence" value="ECO:0007669"/>
    <property type="project" value="UniProtKB-UniRule"/>
</dbReference>
<evidence type="ECO:0000313" key="9">
    <source>
        <dbReference type="Proteomes" id="UP000198406"/>
    </source>
</evidence>